<dbReference type="OrthoDB" id="205255at2759"/>
<reference evidence="3 4" key="1">
    <citation type="journal article" date="2010" name="Plant Cell">
        <title>The Chlorella variabilis NC64A genome reveals adaptation to photosymbiosis, coevolution with viruses, and cryptic sex.</title>
        <authorList>
            <person name="Blanc G."/>
            <person name="Duncan G."/>
            <person name="Agarkova I."/>
            <person name="Borodovsky M."/>
            <person name="Gurnon J."/>
            <person name="Kuo A."/>
            <person name="Lindquist E."/>
            <person name="Lucas S."/>
            <person name="Pangilinan J."/>
            <person name="Polle J."/>
            <person name="Salamov A."/>
            <person name="Terry A."/>
            <person name="Yamada T."/>
            <person name="Dunigan D.D."/>
            <person name="Grigoriev I.V."/>
            <person name="Claverie J.M."/>
            <person name="Van Etten J.L."/>
        </authorList>
    </citation>
    <scope>NUCLEOTIDE SEQUENCE [LARGE SCALE GENOMIC DNA]</scope>
    <source>
        <strain evidence="3 4">NC64A</strain>
    </source>
</reference>
<dbReference type="InterPro" id="IPR036497">
    <property type="entry name" value="GLTP_sf"/>
</dbReference>
<dbReference type="GO" id="GO:1902388">
    <property type="term" value="F:ceramide 1-phosphate transfer activity"/>
    <property type="evidence" value="ECO:0007669"/>
    <property type="project" value="TreeGrafter"/>
</dbReference>
<dbReference type="Gene3D" id="1.10.3520.10">
    <property type="entry name" value="Glycolipid transfer protein"/>
    <property type="match status" value="1"/>
</dbReference>
<sequence>MSVFEEGTALVGKVKSADGTIQTKELLEVCRSILPIVDKLGTGFGLVKHDVGGNIDRLASCAATKPEVYQADAFQMVRDDVAAGTHTGSSSVTKGLLWLKRAMEFIVALLDKLHSDRAMPLSTAASETYYTTLQRYHGWIVTGTFTVALKLVPSRETFFEKVGAQAGDDSTMQQMHAFCTAFGVVLADIQTFLAENDLDDPTKV</sequence>
<dbReference type="InParanoid" id="E1ZAP3"/>
<dbReference type="PANTHER" id="PTHR10219">
    <property type="entry name" value="GLYCOLIPID TRANSFER PROTEIN-RELATED"/>
    <property type="match status" value="1"/>
</dbReference>
<dbReference type="Pfam" id="PF08718">
    <property type="entry name" value="GLTP"/>
    <property type="match status" value="1"/>
</dbReference>
<dbReference type="RefSeq" id="XP_005849398.1">
    <property type="nucleotide sequence ID" value="XM_005849336.1"/>
</dbReference>
<name>E1ZAP3_CHLVA</name>
<keyword evidence="1" id="KW-0813">Transport</keyword>
<dbReference type="STRING" id="554065.E1ZAP3"/>
<dbReference type="Proteomes" id="UP000008141">
    <property type="component" value="Unassembled WGS sequence"/>
</dbReference>
<dbReference type="FunCoup" id="E1ZAP3">
    <property type="interactions" value="1736"/>
</dbReference>
<feature type="domain" description="Glycolipid transfer protein" evidence="2">
    <location>
        <begin position="21"/>
        <end position="163"/>
    </location>
</feature>
<dbReference type="OMA" id="EMHGAEW"/>
<dbReference type="SUPFAM" id="SSF110004">
    <property type="entry name" value="Glycolipid transfer protein, GLTP"/>
    <property type="match status" value="1"/>
</dbReference>
<organism evidence="4">
    <name type="scientific">Chlorella variabilis</name>
    <name type="common">Green alga</name>
    <dbReference type="NCBI Taxonomy" id="554065"/>
    <lineage>
        <taxon>Eukaryota</taxon>
        <taxon>Viridiplantae</taxon>
        <taxon>Chlorophyta</taxon>
        <taxon>core chlorophytes</taxon>
        <taxon>Trebouxiophyceae</taxon>
        <taxon>Chlorellales</taxon>
        <taxon>Chlorellaceae</taxon>
        <taxon>Chlorella clade</taxon>
        <taxon>Chlorella</taxon>
    </lineage>
</organism>
<dbReference type="KEGG" id="cvr:CHLNCDRAFT_34927"/>
<protein>
    <recommendedName>
        <fullName evidence="2">Glycolipid transfer protein domain-containing protein</fullName>
    </recommendedName>
</protein>
<dbReference type="GO" id="GO:1902387">
    <property type="term" value="F:ceramide 1-phosphate binding"/>
    <property type="evidence" value="ECO:0007669"/>
    <property type="project" value="TreeGrafter"/>
</dbReference>
<dbReference type="InterPro" id="IPR014830">
    <property type="entry name" value="Glycolipid_transfer_prot_dom"/>
</dbReference>
<evidence type="ECO:0000256" key="1">
    <source>
        <dbReference type="ARBA" id="ARBA00022448"/>
    </source>
</evidence>
<keyword evidence="4" id="KW-1185">Reference proteome</keyword>
<evidence type="ECO:0000313" key="3">
    <source>
        <dbReference type="EMBL" id="EFN57296.1"/>
    </source>
</evidence>
<dbReference type="eggNOG" id="KOG3221">
    <property type="taxonomic scope" value="Eukaryota"/>
</dbReference>
<gene>
    <name evidence="3" type="ORF">CHLNCDRAFT_34927</name>
</gene>
<dbReference type="GO" id="GO:0005829">
    <property type="term" value="C:cytosol"/>
    <property type="evidence" value="ECO:0007669"/>
    <property type="project" value="TreeGrafter"/>
</dbReference>
<dbReference type="PANTHER" id="PTHR10219:SF25">
    <property type="entry name" value="PLECKSTRIN HOMOLOGY DOMAIN-CONTAINING FAMILY A MEMBER 8"/>
    <property type="match status" value="1"/>
</dbReference>
<dbReference type="EMBL" id="GL433840">
    <property type="protein sequence ID" value="EFN57296.1"/>
    <property type="molecule type" value="Genomic_DNA"/>
</dbReference>
<evidence type="ECO:0000259" key="2">
    <source>
        <dbReference type="Pfam" id="PF08718"/>
    </source>
</evidence>
<dbReference type="FunFam" id="1.10.3520.10:FF:000001">
    <property type="entry name" value="Pleckstrin domain-containing family A member 8"/>
    <property type="match status" value="1"/>
</dbReference>
<dbReference type="GO" id="GO:0016020">
    <property type="term" value="C:membrane"/>
    <property type="evidence" value="ECO:0007669"/>
    <property type="project" value="TreeGrafter"/>
</dbReference>
<accession>E1ZAP3</accession>
<proteinExistence type="predicted"/>
<dbReference type="AlphaFoldDB" id="E1ZAP3"/>
<evidence type="ECO:0000313" key="4">
    <source>
        <dbReference type="Proteomes" id="UP000008141"/>
    </source>
</evidence>
<dbReference type="GeneID" id="17356416"/>